<evidence type="ECO:0000313" key="3">
    <source>
        <dbReference type="Proteomes" id="UP000284403"/>
    </source>
</evidence>
<comment type="caution">
    <text evidence="2">The sequence shown here is derived from an EMBL/GenBank/DDBJ whole genome shotgun (WGS) entry which is preliminary data.</text>
</comment>
<proteinExistence type="predicted"/>
<dbReference type="Proteomes" id="UP000284403">
    <property type="component" value="Unassembled WGS sequence"/>
</dbReference>
<dbReference type="AlphaFoldDB" id="A0A3R7LHN4"/>
<evidence type="ECO:0000313" key="2">
    <source>
        <dbReference type="EMBL" id="RNF27458.1"/>
    </source>
</evidence>
<dbReference type="OrthoDB" id="266995at2759"/>
<dbReference type="GeneID" id="40313931"/>
<feature type="compositionally biased region" description="Basic and acidic residues" evidence="1">
    <location>
        <begin position="634"/>
        <end position="649"/>
    </location>
</feature>
<evidence type="ECO:0000256" key="1">
    <source>
        <dbReference type="SAM" id="MobiDB-lite"/>
    </source>
</evidence>
<protein>
    <submittedName>
        <fullName evidence="2">Uncharacterized protein</fullName>
    </submittedName>
</protein>
<dbReference type="RefSeq" id="XP_029232664.1">
    <property type="nucleotide sequence ID" value="XM_029367264.1"/>
</dbReference>
<sequence>MGAVPSREFHESPVALVFTRSGTTLQMARLPLTPHFFPSADCLAFRQLCDCRGSQSMKYGFALNEGPSHERHWRAGGMRRGGVCNLQASDAWDELCEEELEPDPSAPYQRDMMEFLLPTDEAANFFVSREGRNAKENFAMTGNACRDGESQVTTEDLYRLLVTEGTVPALTDTNAEMQELYRTELAWRKARAVICHYRQSQCEGNEEEEAKVRLAEQVPPPRRFLRALPTAVVAVVDSDEAMRKAPRKCAIPCDGILHLMENDGMLFLASRRSDGYIVPPTPIRVVGCNSLLPAMCRGTSWLRGYDATPVAEGEEDAYIESLPLSRRPPVLCACHFCEAAVSEKAFGRGLLEGLGYYALHSRMAGMEDLVARPVWHLGLASHASLLHFVAEIRQLVSMATFPAGVRVSVRGSRLLLRMQERALRAVCQLLCPCTDSFAPQPWGQHVWKQNVINAALYDYGGRIGVHPTTGELCVPQRIHDVVLHQTEKEADDTRDGSMQLVFIVVNPWQNATSPSALMRRKDTPEEEDEASAEVFYDGDLLVHDHVRHRWRRLLQPDVSLETVLLCWVKKLLAAATFRHSDKGWLRDVEGRIVQEGRFHIWCTMHDGLPYFFGVIPKFAKERRRRMLRQARGKFLRDEESQHRPEVKGEEQDDVTPAQDHQARRRCAHPLPAHSKRHGDAANYFRNGCFTWNPYGSCR</sequence>
<keyword evidence="3" id="KW-1185">Reference proteome</keyword>
<gene>
    <name evidence="2" type="ORF">Tco025E_00320</name>
</gene>
<organism evidence="2 3">
    <name type="scientific">Trypanosoma conorhini</name>
    <dbReference type="NCBI Taxonomy" id="83891"/>
    <lineage>
        <taxon>Eukaryota</taxon>
        <taxon>Discoba</taxon>
        <taxon>Euglenozoa</taxon>
        <taxon>Kinetoplastea</taxon>
        <taxon>Metakinetoplastina</taxon>
        <taxon>Trypanosomatida</taxon>
        <taxon>Trypanosomatidae</taxon>
        <taxon>Trypanosoma</taxon>
    </lineage>
</organism>
<dbReference type="EMBL" id="MKKU01000006">
    <property type="protein sequence ID" value="RNF27458.1"/>
    <property type="molecule type" value="Genomic_DNA"/>
</dbReference>
<reference evidence="2 3" key="1">
    <citation type="journal article" date="2018" name="BMC Genomics">
        <title>Genomic comparison of Trypanosoma conorhini and Trypanosoma rangeli to Trypanosoma cruzi strains of high and low virulence.</title>
        <authorList>
            <person name="Bradwell K.R."/>
            <person name="Koparde V.N."/>
            <person name="Matveyev A.V."/>
            <person name="Serrano M.G."/>
            <person name="Alves J.M."/>
            <person name="Parikh H."/>
            <person name="Huang B."/>
            <person name="Lee V."/>
            <person name="Espinosa-Alvarez O."/>
            <person name="Ortiz P.A."/>
            <person name="Costa-Martins A.G."/>
            <person name="Teixeira M.M."/>
            <person name="Buck G.A."/>
        </authorList>
    </citation>
    <scope>NUCLEOTIDE SEQUENCE [LARGE SCALE GENOMIC DNA]</scope>
    <source>
        <strain evidence="2 3">025E</strain>
    </source>
</reference>
<feature type="region of interest" description="Disordered" evidence="1">
    <location>
        <begin position="634"/>
        <end position="676"/>
    </location>
</feature>
<dbReference type="PANTHER" id="PTHR35614">
    <property type="match status" value="1"/>
</dbReference>
<dbReference type="PANTHER" id="PTHR35614:SF7">
    <property type="match status" value="1"/>
</dbReference>
<accession>A0A3R7LHN4</accession>
<name>A0A3R7LHN4_9TRYP</name>